<comment type="caution">
    <text evidence="2">The sequence shown here is derived from an EMBL/GenBank/DDBJ whole genome shotgun (WGS) entry which is preliminary data.</text>
</comment>
<dbReference type="OrthoDB" id="5966622at2"/>
<evidence type="ECO:0000313" key="2">
    <source>
        <dbReference type="EMBL" id="KFN47073.1"/>
    </source>
</evidence>
<dbReference type="RefSeq" id="WP_034211216.1">
    <property type="nucleotide sequence ID" value="NZ_AVCK01000012.1"/>
</dbReference>
<reference evidence="2 3" key="1">
    <citation type="submission" date="2013-09" db="EMBL/GenBank/DDBJ databases">
        <title>Genome sequencing of Arenimonas metalli.</title>
        <authorList>
            <person name="Chen F."/>
            <person name="Wang G."/>
        </authorList>
    </citation>
    <scope>NUCLEOTIDE SEQUENCE [LARGE SCALE GENOMIC DNA]</scope>
    <source>
        <strain evidence="2 3">CF5-1</strain>
    </source>
</reference>
<accession>A0A091B3A2</accession>
<keyword evidence="3" id="KW-1185">Reference proteome</keyword>
<gene>
    <name evidence="2" type="ORF">N787_01870</name>
</gene>
<feature type="region of interest" description="Disordered" evidence="1">
    <location>
        <begin position="37"/>
        <end position="63"/>
    </location>
</feature>
<evidence type="ECO:0008006" key="4">
    <source>
        <dbReference type="Google" id="ProtNLM"/>
    </source>
</evidence>
<feature type="compositionally biased region" description="Low complexity" evidence="1">
    <location>
        <begin position="46"/>
        <end position="63"/>
    </location>
</feature>
<dbReference type="STRING" id="1384056.N787_01870"/>
<organism evidence="2 3">
    <name type="scientific">Arenimonas metalli CF5-1</name>
    <dbReference type="NCBI Taxonomy" id="1384056"/>
    <lineage>
        <taxon>Bacteria</taxon>
        <taxon>Pseudomonadati</taxon>
        <taxon>Pseudomonadota</taxon>
        <taxon>Gammaproteobacteria</taxon>
        <taxon>Lysobacterales</taxon>
        <taxon>Lysobacteraceae</taxon>
        <taxon>Arenimonas</taxon>
    </lineage>
</organism>
<evidence type="ECO:0000256" key="1">
    <source>
        <dbReference type="SAM" id="MobiDB-lite"/>
    </source>
</evidence>
<proteinExistence type="predicted"/>
<protein>
    <recommendedName>
        <fullName evidence="4">DUF2946 domain-containing protein</fullName>
    </recommendedName>
</protein>
<name>A0A091B3A2_9GAMM</name>
<dbReference type="EMBL" id="AVCK01000012">
    <property type="protein sequence ID" value="KFN47073.1"/>
    <property type="molecule type" value="Genomic_DNA"/>
</dbReference>
<sequence>MARLRASVRVAAWVLLVFLLKVGMVAACTVDEMQDSTWGATSTQGPAADTALTPDASAADDPSSLLSHAAGGCLDCHCHHAAALPPVVVLLAGPPAMARVLPVPIAMPIGPARNELRPPIL</sequence>
<evidence type="ECO:0000313" key="3">
    <source>
        <dbReference type="Proteomes" id="UP000029393"/>
    </source>
</evidence>
<dbReference type="AlphaFoldDB" id="A0A091B3A2"/>
<dbReference type="Proteomes" id="UP000029393">
    <property type="component" value="Unassembled WGS sequence"/>
</dbReference>